<protein>
    <submittedName>
        <fullName evidence="1">Uncharacterized protein</fullName>
    </submittedName>
</protein>
<name>A0A3M7P2I2_BRAPC</name>
<gene>
    <name evidence="1" type="ORF">BpHYR1_044901</name>
</gene>
<organism evidence="1 2">
    <name type="scientific">Brachionus plicatilis</name>
    <name type="common">Marine rotifer</name>
    <name type="synonym">Brachionus muelleri</name>
    <dbReference type="NCBI Taxonomy" id="10195"/>
    <lineage>
        <taxon>Eukaryota</taxon>
        <taxon>Metazoa</taxon>
        <taxon>Spiralia</taxon>
        <taxon>Gnathifera</taxon>
        <taxon>Rotifera</taxon>
        <taxon>Eurotatoria</taxon>
        <taxon>Monogononta</taxon>
        <taxon>Pseudotrocha</taxon>
        <taxon>Ploima</taxon>
        <taxon>Brachionidae</taxon>
        <taxon>Brachionus</taxon>
    </lineage>
</organism>
<comment type="caution">
    <text evidence="1">The sequence shown here is derived from an EMBL/GenBank/DDBJ whole genome shotgun (WGS) entry which is preliminary data.</text>
</comment>
<evidence type="ECO:0000313" key="1">
    <source>
        <dbReference type="EMBL" id="RMZ93213.1"/>
    </source>
</evidence>
<dbReference type="EMBL" id="REGN01013995">
    <property type="protein sequence ID" value="RMZ93213.1"/>
    <property type="molecule type" value="Genomic_DNA"/>
</dbReference>
<dbReference type="AlphaFoldDB" id="A0A3M7P2I2"/>
<dbReference type="Proteomes" id="UP000276133">
    <property type="component" value="Unassembled WGS sequence"/>
</dbReference>
<sequence length="91" mass="9849">MRVGSCESGKLGTRVEVVKEGGLADCRRPLNRTTEPGFTLTTLRHWKISKAFCMFSNASALVEAVRVPGQFVFGGTGAIDINLKFIGVFEA</sequence>
<accession>A0A3M7P2I2</accession>
<proteinExistence type="predicted"/>
<keyword evidence="2" id="KW-1185">Reference proteome</keyword>
<reference evidence="1 2" key="1">
    <citation type="journal article" date="2018" name="Sci. Rep.">
        <title>Genomic signatures of local adaptation to the degree of environmental predictability in rotifers.</title>
        <authorList>
            <person name="Franch-Gras L."/>
            <person name="Hahn C."/>
            <person name="Garcia-Roger E.M."/>
            <person name="Carmona M.J."/>
            <person name="Serra M."/>
            <person name="Gomez A."/>
        </authorList>
    </citation>
    <scope>NUCLEOTIDE SEQUENCE [LARGE SCALE GENOMIC DNA]</scope>
    <source>
        <strain evidence="1">HYR1</strain>
    </source>
</reference>
<evidence type="ECO:0000313" key="2">
    <source>
        <dbReference type="Proteomes" id="UP000276133"/>
    </source>
</evidence>